<sequence length="113" mass="10756">MKKTLIAVGSVAAALAMVVSMAGTAQAAPGGRSGGLSALVTAGTITAAQQTAFKAAVDIEKETAGVTCEQAKAAALASLVAKGTITQSQADAIKAAKAAKKAPAASTTATPAS</sequence>
<protein>
    <submittedName>
        <fullName evidence="1">Unannotated protein</fullName>
    </submittedName>
</protein>
<proteinExistence type="predicted"/>
<gene>
    <name evidence="1" type="ORF">UFOPK4061_00766</name>
</gene>
<dbReference type="AlphaFoldDB" id="A0A6J7PYQ4"/>
<evidence type="ECO:0000313" key="1">
    <source>
        <dbReference type="EMBL" id="CAB5008829.1"/>
    </source>
</evidence>
<dbReference type="EMBL" id="CAFBPD010000120">
    <property type="protein sequence ID" value="CAB5008829.1"/>
    <property type="molecule type" value="Genomic_DNA"/>
</dbReference>
<name>A0A6J7PYQ4_9ZZZZ</name>
<accession>A0A6J7PYQ4</accession>
<reference evidence="1" key="1">
    <citation type="submission" date="2020-05" db="EMBL/GenBank/DDBJ databases">
        <authorList>
            <person name="Chiriac C."/>
            <person name="Salcher M."/>
            <person name="Ghai R."/>
            <person name="Kavagutti S V."/>
        </authorList>
    </citation>
    <scope>NUCLEOTIDE SEQUENCE</scope>
</reference>
<organism evidence="1">
    <name type="scientific">freshwater metagenome</name>
    <dbReference type="NCBI Taxonomy" id="449393"/>
    <lineage>
        <taxon>unclassified sequences</taxon>
        <taxon>metagenomes</taxon>
        <taxon>ecological metagenomes</taxon>
    </lineage>
</organism>